<gene>
    <name evidence="2" type="primary">LOC142163773</name>
</gene>
<name>A0AC58RWB6_TOBAC</name>
<organism evidence="1 2">
    <name type="scientific">Nicotiana tabacum</name>
    <name type="common">Common tobacco</name>
    <dbReference type="NCBI Taxonomy" id="4097"/>
    <lineage>
        <taxon>Eukaryota</taxon>
        <taxon>Viridiplantae</taxon>
        <taxon>Streptophyta</taxon>
        <taxon>Embryophyta</taxon>
        <taxon>Tracheophyta</taxon>
        <taxon>Spermatophyta</taxon>
        <taxon>Magnoliopsida</taxon>
        <taxon>eudicotyledons</taxon>
        <taxon>Gunneridae</taxon>
        <taxon>Pentapetalae</taxon>
        <taxon>asterids</taxon>
        <taxon>lamiids</taxon>
        <taxon>Solanales</taxon>
        <taxon>Solanaceae</taxon>
        <taxon>Nicotianoideae</taxon>
        <taxon>Nicotianeae</taxon>
        <taxon>Nicotiana</taxon>
    </lineage>
</organism>
<reference evidence="2" key="2">
    <citation type="submission" date="2025-08" db="UniProtKB">
        <authorList>
            <consortium name="RefSeq"/>
        </authorList>
    </citation>
    <scope>IDENTIFICATION</scope>
    <source>
        <tissue evidence="2">Leaf</tissue>
    </source>
</reference>
<reference evidence="1" key="1">
    <citation type="journal article" date="2014" name="Nat. Commun.">
        <title>The tobacco genome sequence and its comparison with those of tomato and potato.</title>
        <authorList>
            <person name="Sierro N."/>
            <person name="Battey J.N."/>
            <person name="Ouadi S."/>
            <person name="Bakaher N."/>
            <person name="Bovet L."/>
            <person name="Willig A."/>
            <person name="Goepfert S."/>
            <person name="Peitsch M.C."/>
            <person name="Ivanov N.V."/>
        </authorList>
    </citation>
    <scope>NUCLEOTIDE SEQUENCE [LARGE SCALE GENOMIC DNA]</scope>
</reference>
<protein>
    <submittedName>
        <fullName evidence="2">Uncharacterized protein LOC142163773</fullName>
    </submittedName>
</protein>
<evidence type="ECO:0000313" key="1">
    <source>
        <dbReference type="Proteomes" id="UP000790787"/>
    </source>
</evidence>
<dbReference type="RefSeq" id="XP_075077010.1">
    <property type="nucleotide sequence ID" value="XM_075220909.1"/>
</dbReference>
<evidence type="ECO:0000313" key="2">
    <source>
        <dbReference type="RefSeq" id="XP_075077010.1"/>
    </source>
</evidence>
<proteinExistence type="predicted"/>
<accession>A0AC58RWB6</accession>
<sequence length="565" mass="64168">MVLMTPEKRKYVIGKWIMFQMIDDNPIMEHVHEYENLTTDVLNEGMEMCEILQANVLLERFPPSWSNMNQLKHKKKNLTLQELINHMRTEKANRLKDEEFERLKNKDEISLSLNSFKANLVEYFSTFVKDRFKGKQKKGQDKGQREGQSSKNGGKAPVQANITEGGDVIAAESANGECVYMGNSTTGGVMGKGKILLKLTSGKTLALNNVLYVPSLRRNLVFSPLLNKAGIKLIFESDKVVISRGGDFVGKGYLSEGLFILNIAQDSTKNASTFNSAYIAESTDLWYGRLGHINIASIKRFRKIELISAVNVDNFFKCPVCVEAKHTKKPFKNVISRKTDLLELVHSDLANFKNIVSKGRKKYYITFVGDFSGYAKVYLLKSKDEVESIFLKYKVEVENQLDRKIKRLRCDRGGKYSTNTLETFCENGIINEHVFPLKNNVPSDVPNNASTSMSVNSHIVPSSSVISNEHKNKFRRSKRHRIEASFGADIITTFLTKNIHLDVLCNELELIYLIEEDPKTYNKAMRSIDANFWKEIIKSELESIVSNHTWNLSDLPKGCKLISSK</sequence>
<dbReference type="Proteomes" id="UP000790787">
    <property type="component" value="Chromosome 9"/>
</dbReference>
<keyword evidence="1" id="KW-1185">Reference proteome</keyword>